<feature type="signal peptide" evidence="3">
    <location>
        <begin position="1"/>
        <end position="19"/>
    </location>
</feature>
<organism evidence="4 5">
    <name type="scientific">Toxoplasma gondii p89</name>
    <dbReference type="NCBI Taxonomy" id="943119"/>
    <lineage>
        <taxon>Eukaryota</taxon>
        <taxon>Sar</taxon>
        <taxon>Alveolata</taxon>
        <taxon>Apicomplexa</taxon>
        <taxon>Conoidasida</taxon>
        <taxon>Coccidia</taxon>
        <taxon>Eucoccidiorida</taxon>
        <taxon>Eimeriorina</taxon>
        <taxon>Sarcocystidae</taxon>
        <taxon>Toxoplasma</taxon>
    </lineage>
</organism>
<protein>
    <submittedName>
        <fullName evidence="4">Uncharacterized protein</fullName>
    </submittedName>
</protein>
<keyword evidence="1" id="KW-0175">Coiled coil</keyword>
<gene>
    <name evidence="4" type="ORF">TGP89_297350</name>
</gene>
<reference evidence="4 5" key="1">
    <citation type="submission" date="2014-03" db="EMBL/GenBank/DDBJ databases">
        <authorList>
            <person name="Sibley D."/>
            <person name="Venepally P."/>
            <person name="Karamycheva S."/>
            <person name="Hadjithomas M."/>
            <person name="Khan A."/>
            <person name="Brunk B."/>
            <person name="Roos D."/>
            <person name="Caler E."/>
            <person name="Lorenzi H."/>
        </authorList>
    </citation>
    <scope>NUCLEOTIDE SEQUENCE [LARGE SCALE GENOMIC DNA]</scope>
    <source>
        <strain evidence="5">p89</strain>
    </source>
</reference>
<evidence type="ECO:0000313" key="5">
    <source>
        <dbReference type="Proteomes" id="UP000028828"/>
    </source>
</evidence>
<feature type="region of interest" description="Disordered" evidence="2">
    <location>
        <begin position="360"/>
        <end position="397"/>
    </location>
</feature>
<sequence>MHTIVVFTLSVIWVLRARSAVGNEAGIWRALTEGTRAAVLLSVPEDQAEPSDAAVPHRTEVSEDNYKPPVPLPEKQQSVIHRIHCCREPHCCDVEKMVVESKLSHCKPQRSSAVHRPSTQEKRANVSYEAAAETRRPPLLWLSHRQKLSPVWLRRYVTIRSVHHISMRVDHYCFHQEVIALEHELGQVEKVNAHIEKDEADFNEELLKRRENEADEAEADLSNLKAERHKIAEAIDKNVKEIDEEEKRADLEVELARMRAEGSVGKNAEEEIQNKLEALERESKIAAEEAAKEELRQRVSEMSAHANENVKRGRNILKAADESTKAFPTRHPNIAAAEQASLDSIHDAETADTIAQHDVEVEEEQQETLSSATTEAPAEREQNFEEAPEGEFPTLSTSTVSVMDGSLHGQVRCFLVCTQLRHFPCLYKCRPAVTASAPPA</sequence>
<proteinExistence type="predicted"/>
<accession>A0A086JCV5</accession>
<feature type="coiled-coil region" evidence="1">
    <location>
        <begin position="200"/>
        <end position="305"/>
    </location>
</feature>
<feature type="region of interest" description="Disordered" evidence="2">
    <location>
        <begin position="47"/>
        <end position="72"/>
    </location>
</feature>
<dbReference type="OrthoDB" id="10467018at2759"/>
<dbReference type="EMBL" id="AEYI02002109">
    <property type="protein sequence ID" value="KFG29973.1"/>
    <property type="molecule type" value="Genomic_DNA"/>
</dbReference>
<dbReference type="AlphaFoldDB" id="A0A086JCV5"/>
<keyword evidence="3" id="KW-0732">Signal</keyword>
<evidence type="ECO:0000256" key="2">
    <source>
        <dbReference type="SAM" id="MobiDB-lite"/>
    </source>
</evidence>
<comment type="caution">
    <text evidence="4">The sequence shown here is derived from an EMBL/GenBank/DDBJ whole genome shotgun (WGS) entry which is preliminary data.</text>
</comment>
<name>A0A086JCV5_TOXGO</name>
<feature type="chain" id="PRO_5001807973" evidence="3">
    <location>
        <begin position="20"/>
        <end position="440"/>
    </location>
</feature>
<evidence type="ECO:0000256" key="3">
    <source>
        <dbReference type="SAM" id="SignalP"/>
    </source>
</evidence>
<feature type="compositionally biased region" description="Basic and acidic residues" evidence="2">
    <location>
        <begin position="55"/>
        <end position="66"/>
    </location>
</feature>
<evidence type="ECO:0000256" key="1">
    <source>
        <dbReference type="SAM" id="Coils"/>
    </source>
</evidence>
<dbReference type="VEuPathDB" id="ToxoDB:TGP89_297350"/>
<dbReference type="Proteomes" id="UP000028828">
    <property type="component" value="Unassembled WGS sequence"/>
</dbReference>
<evidence type="ECO:0000313" key="4">
    <source>
        <dbReference type="EMBL" id="KFG29973.1"/>
    </source>
</evidence>